<proteinExistence type="predicted"/>
<protein>
    <submittedName>
        <fullName evidence="3">Annexin A7</fullName>
    </submittedName>
</protein>
<reference evidence="4 5" key="2">
    <citation type="journal article" date="2016" name="Genome Announc.">
        <title>Draft Genome Sequence of Erythromycin- and Oxytetracycline-Sensitive Nocardia seriolae Strain U-1 (NBRC 110359).</title>
        <authorList>
            <person name="Imajoh M."/>
            <person name="Sukeda M."/>
            <person name="Shimizu M."/>
            <person name="Yamane J."/>
            <person name="Ohnishi K."/>
            <person name="Oshima S."/>
        </authorList>
    </citation>
    <scope>NUCLEOTIDE SEQUENCE [LARGE SCALE GENOMIC DNA]</scope>
    <source>
        <strain evidence="4 5">U-1</strain>
    </source>
</reference>
<feature type="region of interest" description="Disordered" evidence="1">
    <location>
        <begin position="1"/>
        <end position="39"/>
    </location>
</feature>
<sequence>MGFAPVEYPPQPTAQPVGMPPQTGYPQQTGYPPQGGYPQQPYPAYPAAPGYPGAPGYSPYGVPQTRASGGTAITAGVLAMIAGALSVIGGVIMLIAAFVVNSEDTSYRSGSQYSTRDDEGLFGILLGVGALVLVVGVLWCVGAIMLFLRKTAGRFILIGMSAIAVVLGLISFVLKPGSGIIGLIFSIAILVFAAVPPTGRWIAEGKQPLVPAQPYYPYY</sequence>
<reference evidence="3 6" key="3">
    <citation type="submission" date="2016-10" db="EMBL/GenBank/DDBJ databases">
        <title>Genome sequence of Nocardia seriolae strain EM150506, isolated from Anguila japonica.</title>
        <authorList>
            <person name="Han H.-J."/>
        </authorList>
    </citation>
    <scope>NUCLEOTIDE SEQUENCE [LARGE SCALE GENOMIC DNA]</scope>
    <source>
        <strain evidence="3 6">EM150506</strain>
    </source>
</reference>
<dbReference type="OrthoDB" id="3638441at2"/>
<dbReference type="AlphaFoldDB" id="A0A0B8N447"/>
<evidence type="ECO:0000256" key="1">
    <source>
        <dbReference type="SAM" id="MobiDB-lite"/>
    </source>
</evidence>
<dbReference type="EMBL" id="CP017839">
    <property type="protein sequence ID" value="APA94855.1"/>
    <property type="molecule type" value="Genomic_DNA"/>
</dbReference>
<dbReference type="RefSeq" id="WP_052086319.1">
    <property type="nucleotide sequence ID" value="NZ_AP017900.1"/>
</dbReference>
<reference evidence="5" key="1">
    <citation type="submission" date="2015-07" db="EMBL/GenBank/DDBJ databases">
        <title>Nocardia seriolae U-1 whole genome shotgun sequence.</title>
        <authorList>
            <person name="Imajoh M."/>
            <person name="Fukumoto Y."/>
            <person name="Sukeda M."/>
            <person name="Yamane J."/>
            <person name="Yamasaki K."/>
            <person name="Shimizu M."/>
            <person name="Ohnishi K."/>
            <person name="Oshima S."/>
        </authorList>
    </citation>
    <scope>NUCLEOTIDE SEQUENCE [LARGE SCALE GENOMIC DNA]</scope>
    <source>
        <strain evidence="5">U-1</strain>
    </source>
</reference>
<feature type="compositionally biased region" description="Low complexity" evidence="1">
    <location>
        <begin position="20"/>
        <end position="39"/>
    </location>
</feature>
<feature type="transmembrane region" description="Helical" evidence="2">
    <location>
        <begin position="120"/>
        <end position="148"/>
    </location>
</feature>
<keyword evidence="2" id="KW-0472">Membrane</keyword>
<dbReference type="Proteomes" id="UP000037179">
    <property type="component" value="Unassembled WGS sequence"/>
</dbReference>
<keyword evidence="2" id="KW-0812">Transmembrane</keyword>
<evidence type="ECO:0000313" key="3">
    <source>
        <dbReference type="EMBL" id="APA94855.1"/>
    </source>
</evidence>
<dbReference type="Proteomes" id="UP000180166">
    <property type="component" value="Chromosome"/>
</dbReference>
<accession>A0A0B8N447</accession>
<feature type="transmembrane region" description="Helical" evidence="2">
    <location>
        <begin position="180"/>
        <end position="199"/>
    </location>
</feature>
<feature type="transmembrane region" description="Helical" evidence="2">
    <location>
        <begin position="75"/>
        <end position="100"/>
    </location>
</feature>
<evidence type="ECO:0000313" key="5">
    <source>
        <dbReference type="Proteomes" id="UP000037179"/>
    </source>
</evidence>
<evidence type="ECO:0000256" key="2">
    <source>
        <dbReference type="SAM" id="Phobius"/>
    </source>
</evidence>
<keyword evidence="5" id="KW-1185">Reference proteome</keyword>
<evidence type="ECO:0000313" key="6">
    <source>
        <dbReference type="Proteomes" id="UP000180166"/>
    </source>
</evidence>
<gene>
    <name evidence="3" type="ORF">NS506_00776</name>
    <name evidence="4" type="ORF">NSK11_contig00039-0012</name>
</gene>
<keyword evidence="2" id="KW-1133">Transmembrane helix</keyword>
<name>A0A0B8N447_9NOCA</name>
<organism evidence="4 5">
    <name type="scientific">Nocardia seriolae</name>
    <dbReference type="NCBI Taxonomy" id="37332"/>
    <lineage>
        <taxon>Bacteria</taxon>
        <taxon>Bacillati</taxon>
        <taxon>Actinomycetota</taxon>
        <taxon>Actinomycetes</taxon>
        <taxon>Mycobacteriales</taxon>
        <taxon>Nocardiaceae</taxon>
        <taxon>Nocardia</taxon>
    </lineage>
</organism>
<dbReference type="EMBL" id="BBYQ01000039">
    <property type="protein sequence ID" value="GAP28611.1"/>
    <property type="molecule type" value="Genomic_DNA"/>
</dbReference>
<evidence type="ECO:0000313" key="4">
    <source>
        <dbReference type="EMBL" id="GAP28611.1"/>
    </source>
</evidence>
<dbReference type="GeneID" id="93371520"/>
<feature type="transmembrane region" description="Helical" evidence="2">
    <location>
        <begin position="155"/>
        <end position="174"/>
    </location>
</feature>
<dbReference type="KEGG" id="nsr:NS506_00776"/>